<accession>A0A218VBY2</accession>
<dbReference type="InterPro" id="IPR014729">
    <property type="entry name" value="Rossmann-like_a/b/a_fold"/>
</dbReference>
<dbReference type="Pfam" id="PF00750">
    <property type="entry name" value="tRNA-synt_1d"/>
    <property type="match status" value="3"/>
</dbReference>
<dbReference type="Proteomes" id="UP000197619">
    <property type="component" value="Unassembled WGS sequence"/>
</dbReference>
<evidence type="ECO:0000256" key="12">
    <source>
        <dbReference type="RuleBase" id="RU363038"/>
    </source>
</evidence>
<dbReference type="PROSITE" id="PS00178">
    <property type="entry name" value="AA_TRNA_LIGASE_I"/>
    <property type="match status" value="1"/>
</dbReference>
<proteinExistence type="inferred from homology"/>
<comment type="similarity">
    <text evidence="1 12">Belongs to the class-I aminoacyl-tRNA synthetase family.</text>
</comment>
<dbReference type="SMART" id="SM00836">
    <property type="entry name" value="DALR_1"/>
    <property type="match status" value="1"/>
</dbReference>
<dbReference type="SUPFAM" id="SSF55190">
    <property type="entry name" value="Arginyl-tRNA synthetase (ArgRS), N-terminal 'additional' domain"/>
    <property type="match status" value="1"/>
</dbReference>
<dbReference type="PRINTS" id="PR01038">
    <property type="entry name" value="TRNASYNTHARG"/>
</dbReference>
<keyword evidence="5 12" id="KW-0067">ATP-binding</keyword>
<dbReference type="InterPro" id="IPR035684">
    <property type="entry name" value="ArgRS_core"/>
</dbReference>
<evidence type="ECO:0000256" key="2">
    <source>
        <dbReference type="ARBA" id="ARBA00012837"/>
    </source>
</evidence>
<dbReference type="GO" id="GO:0006420">
    <property type="term" value="P:arginyl-tRNA aminoacylation"/>
    <property type="evidence" value="ECO:0007669"/>
    <property type="project" value="InterPro"/>
</dbReference>
<evidence type="ECO:0000256" key="6">
    <source>
        <dbReference type="ARBA" id="ARBA00022917"/>
    </source>
</evidence>
<dbReference type="Gene3D" id="3.30.1360.70">
    <property type="entry name" value="Arginyl tRNA synthetase N-terminal domain"/>
    <property type="match status" value="1"/>
</dbReference>
<keyword evidence="13" id="KW-0472">Membrane</keyword>
<evidence type="ECO:0000256" key="11">
    <source>
        <dbReference type="ARBA" id="ARBA00049595"/>
    </source>
</evidence>
<keyword evidence="13" id="KW-0812">Transmembrane</keyword>
<keyword evidence="16" id="KW-1185">Reference proteome</keyword>
<evidence type="ECO:0000256" key="7">
    <source>
        <dbReference type="ARBA" id="ARBA00023146"/>
    </source>
</evidence>
<keyword evidence="6 12" id="KW-0648">Protein biosynthesis</keyword>
<evidence type="ECO:0000256" key="1">
    <source>
        <dbReference type="ARBA" id="ARBA00005594"/>
    </source>
</evidence>
<dbReference type="InterPro" id="IPR036695">
    <property type="entry name" value="Arg-tRNA-synth_N_sf"/>
</dbReference>
<protein>
    <recommendedName>
        <fullName evidence="9">Probable arginine--tRNA ligase, mitochondrial</fullName>
        <ecNumber evidence="2">6.1.1.19</ecNumber>
    </recommendedName>
    <alternativeName>
        <fullName evidence="8">Arginyl-tRNA synthetase</fullName>
    </alternativeName>
</protein>
<dbReference type="SUPFAM" id="SSF47323">
    <property type="entry name" value="Anticodon-binding domain of a subclass of class I aminoacyl-tRNA synthetases"/>
    <property type="match status" value="1"/>
</dbReference>
<evidence type="ECO:0000256" key="5">
    <source>
        <dbReference type="ARBA" id="ARBA00022840"/>
    </source>
</evidence>
<dbReference type="InterPro" id="IPR001278">
    <property type="entry name" value="Arg-tRNA-ligase"/>
</dbReference>
<feature type="domain" description="DALR anticodon binding" evidence="14">
    <location>
        <begin position="600"/>
        <end position="715"/>
    </location>
</feature>
<dbReference type="Pfam" id="PF05746">
    <property type="entry name" value="DALR_1"/>
    <property type="match status" value="1"/>
</dbReference>
<evidence type="ECO:0000256" key="3">
    <source>
        <dbReference type="ARBA" id="ARBA00022598"/>
    </source>
</evidence>
<reference evidence="15 16" key="1">
    <citation type="submission" date="2017-05" db="EMBL/GenBank/DDBJ databases">
        <title>Genome of assembly of the Bengalese finch, Lonchura striata domestica.</title>
        <authorList>
            <person name="Colquitt B.M."/>
            <person name="Brainard M.S."/>
        </authorList>
    </citation>
    <scope>NUCLEOTIDE SEQUENCE [LARGE SCALE GENOMIC DNA]</scope>
    <source>
        <strain evidence="15">White83orange57</strain>
    </source>
</reference>
<evidence type="ECO:0000313" key="15">
    <source>
        <dbReference type="EMBL" id="OWK63449.1"/>
    </source>
</evidence>
<feature type="transmembrane region" description="Helical" evidence="13">
    <location>
        <begin position="184"/>
        <end position="210"/>
    </location>
</feature>
<evidence type="ECO:0000256" key="10">
    <source>
        <dbReference type="ARBA" id="ARBA00049339"/>
    </source>
</evidence>
<dbReference type="Gene3D" id="3.40.50.620">
    <property type="entry name" value="HUPs"/>
    <property type="match status" value="2"/>
</dbReference>
<dbReference type="EMBL" id="MUZQ01000012">
    <property type="protein sequence ID" value="OWK63449.1"/>
    <property type="molecule type" value="Genomic_DNA"/>
</dbReference>
<evidence type="ECO:0000256" key="9">
    <source>
        <dbReference type="ARBA" id="ARBA00039495"/>
    </source>
</evidence>
<dbReference type="SUPFAM" id="SSF52374">
    <property type="entry name" value="Nucleotidylyl transferase"/>
    <property type="match status" value="1"/>
</dbReference>
<evidence type="ECO:0000256" key="13">
    <source>
        <dbReference type="SAM" id="Phobius"/>
    </source>
</evidence>
<evidence type="ECO:0000259" key="14">
    <source>
        <dbReference type="SMART" id="SM00836"/>
    </source>
</evidence>
<evidence type="ECO:0000256" key="4">
    <source>
        <dbReference type="ARBA" id="ARBA00022741"/>
    </source>
</evidence>
<keyword evidence="3 12" id="KW-0436">Ligase</keyword>
<dbReference type="Gene3D" id="1.10.730.10">
    <property type="entry name" value="Isoleucyl-tRNA Synthetase, Domain 1"/>
    <property type="match status" value="1"/>
</dbReference>
<comment type="catalytic activity">
    <reaction evidence="10">
        <text>tRNA(Arg) + L-arginine + ATP = L-arginyl-tRNA(Arg) + AMP + diphosphate</text>
        <dbReference type="Rhea" id="RHEA:20301"/>
        <dbReference type="Rhea" id="RHEA-COMP:9658"/>
        <dbReference type="Rhea" id="RHEA-COMP:9673"/>
        <dbReference type="ChEBI" id="CHEBI:30616"/>
        <dbReference type="ChEBI" id="CHEBI:32682"/>
        <dbReference type="ChEBI" id="CHEBI:33019"/>
        <dbReference type="ChEBI" id="CHEBI:78442"/>
        <dbReference type="ChEBI" id="CHEBI:78513"/>
        <dbReference type="ChEBI" id="CHEBI:456215"/>
        <dbReference type="EC" id="6.1.1.19"/>
    </reaction>
</comment>
<dbReference type="EC" id="6.1.1.19" evidence="2"/>
<dbReference type="AlphaFoldDB" id="A0A218VBY2"/>
<dbReference type="PANTHER" id="PTHR11956">
    <property type="entry name" value="ARGINYL-TRNA SYNTHETASE"/>
    <property type="match status" value="1"/>
</dbReference>
<feature type="transmembrane region" description="Helical" evidence="13">
    <location>
        <begin position="14"/>
        <end position="36"/>
    </location>
</feature>
<sequence length="715" mass="81569">MPSQLGSAKSPQHFSSFFFLIFICWFLFIYLFVCLFRHVADFQLSIASVIENSSGDCLAHDLHLQAQQLAERLKCDSVVSAISAGPGTVNFTINRELLVKTVLQQVWKDGSEYGVKSELFSTVPRQKAVIEFSSPNIAKKFHIGHLRSTIVGNFIANLKVALGHEVVRINYLGDWGMQFGMFQYFFMLCPFLLYMICRLTLYVIVIQGLLGVGFQSFGNKEKLKSSPLQHLFEVYVQINQAAEDENIKKLAKDFFRKLEEHDEQTLSIWKQFRDLSIEEYIRIYKRLGVHFDEYSGESFYQEKAQEVLKMLEDKGLLQKTVYELIQSVRALYLTFQLHFKQDKMSGLKGTGIVDLSEKKDLSTFSTVMRSDGTSLYITRQVSPSVLIASHFARQLLNMTFHNKSCAIANAFSDWNTPVTVLCACFLIISFRDLAAAIDRMNKHSWDTMIYVTDKSQSNHFQHLFQILKLMGYDWAERYVLKNPNYILVLVVNFFFLKNVYNMYIRISVKCSFEENLLLVSIHHHAIAHIIASRSQYGTADLMMFFCFSSATKEIQDPVETAEKVGLAALIIQDFQGLLSSDYQFSWDRALQSRGDTGVFLQYTHARLHSLEQMHGNAELTDVNVACLQEPDAISVLQHLLRYDEVLYRSSQDLQPKHIVSYLLTLSRLAAVAHKTLPVKGSAPDVAQARLCLFHAARSVLANGMKLLGITPVTQM</sequence>
<gene>
    <name evidence="15" type="primary">RARS2</name>
    <name evidence="15" type="ORF">RLOC_00007303</name>
</gene>
<dbReference type="GO" id="GO:0005524">
    <property type="term" value="F:ATP binding"/>
    <property type="evidence" value="ECO:0007669"/>
    <property type="project" value="UniProtKB-KW"/>
</dbReference>
<keyword evidence="7 12" id="KW-0030">Aminoacyl-tRNA synthetase</keyword>
<dbReference type="InterPro" id="IPR008909">
    <property type="entry name" value="DALR_anticod-bd"/>
</dbReference>
<comment type="function">
    <text evidence="11">Catalyzes the attachment of arginine to tRNA(Arg) in a two-step reaction: arginine is first activated by ATP to form Arg-AMP and then transferred to the acceptor end of tRNA(Arg).</text>
</comment>
<dbReference type="FunFam" id="1.10.730.10:FF:000006">
    <property type="entry name" value="Arginyl-tRNA synthetase 2, mitochondrial"/>
    <property type="match status" value="1"/>
</dbReference>
<name>A0A218VBY2_9PASE</name>
<organism evidence="15 16">
    <name type="scientific">Lonchura striata</name>
    <name type="common">white-rumped munia</name>
    <dbReference type="NCBI Taxonomy" id="40157"/>
    <lineage>
        <taxon>Eukaryota</taxon>
        <taxon>Metazoa</taxon>
        <taxon>Chordata</taxon>
        <taxon>Craniata</taxon>
        <taxon>Vertebrata</taxon>
        <taxon>Euteleostomi</taxon>
        <taxon>Archelosauria</taxon>
        <taxon>Archosauria</taxon>
        <taxon>Dinosauria</taxon>
        <taxon>Saurischia</taxon>
        <taxon>Theropoda</taxon>
        <taxon>Coelurosauria</taxon>
        <taxon>Aves</taxon>
        <taxon>Neognathae</taxon>
        <taxon>Neoaves</taxon>
        <taxon>Telluraves</taxon>
        <taxon>Australaves</taxon>
        <taxon>Passeriformes</taxon>
        <taxon>Passeroidea</taxon>
        <taxon>Estrildidae</taxon>
        <taxon>Estrildinae</taxon>
        <taxon>Lonchura</taxon>
    </lineage>
</organism>
<dbReference type="GO" id="GO:0005739">
    <property type="term" value="C:mitochondrion"/>
    <property type="evidence" value="ECO:0007669"/>
    <property type="project" value="TreeGrafter"/>
</dbReference>
<dbReference type="PANTHER" id="PTHR11956:SF11">
    <property type="entry name" value="ARGININE--TRNA LIGASE, MITOCHONDRIAL-RELATED"/>
    <property type="match status" value="1"/>
</dbReference>
<dbReference type="GO" id="GO:0004814">
    <property type="term" value="F:arginine-tRNA ligase activity"/>
    <property type="evidence" value="ECO:0007669"/>
    <property type="project" value="UniProtKB-EC"/>
</dbReference>
<keyword evidence="4 12" id="KW-0547">Nucleotide-binding</keyword>
<dbReference type="InterPro" id="IPR009080">
    <property type="entry name" value="tRNAsynth_Ia_anticodon-bd"/>
</dbReference>
<comment type="caution">
    <text evidence="15">The sequence shown here is derived from an EMBL/GenBank/DDBJ whole genome shotgun (WGS) entry which is preliminary data.</text>
</comment>
<dbReference type="InterPro" id="IPR001412">
    <property type="entry name" value="aa-tRNA-synth_I_CS"/>
</dbReference>
<dbReference type="GO" id="GO:0032543">
    <property type="term" value="P:mitochondrial translation"/>
    <property type="evidence" value="ECO:0007669"/>
    <property type="project" value="TreeGrafter"/>
</dbReference>
<evidence type="ECO:0000256" key="8">
    <source>
        <dbReference type="ARBA" id="ARBA00033033"/>
    </source>
</evidence>
<evidence type="ECO:0000313" key="16">
    <source>
        <dbReference type="Proteomes" id="UP000197619"/>
    </source>
</evidence>
<keyword evidence="13" id="KW-1133">Transmembrane helix</keyword>